<dbReference type="PANTHER" id="PTHR34800">
    <property type="entry name" value="TETRAPYRROLE-BINDING PROTEIN, CHLOROPLASTIC"/>
    <property type="match status" value="1"/>
</dbReference>
<evidence type="ECO:0000259" key="2">
    <source>
        <dbReference type="Pfam" id="PF12770"/>
    </source>
</evidence>
<dbReference type="CDD" id="cd16383">
    <property type="entry name" value="GUN4"/>
    <property type="match status" value="1"/>
</dbReference>
<keyword evidence="4" id="KW-1185">Reference proteome</keyword>
<organism evidence="3 4">
    <name type="scientific">Adonisia turfae CCMR0081</name>
    <dbReference type="NCBI Taxonomy" id="2292702"/>
    <lineage>
        <taxon>Bacteria</taxon>
        <taxon>Bacillati</taxon>
        <taxon>Cyanobacteriota</taxon>
        <taxon>Adonisia</taxon>
        <taxon>Adonisia turfae</taxon>
    </lineage>
</organism>
<dbReference type="RefSeq" id="WP_163695433.1">
    <property type="nucleotide sequence ID" value="NZ_QXHD01000001.1"/>
</dbReference>
<proteinExistence type="predicted"/>
<name>A0A6M0RCY1_9CYAN</name>
<dbReference type="Gene3D" id="1.10.10.1770">
    <property type="entry name" value="Gun4-like"/>
    <property type="match status" value="1"/>
</dbReference>
<dbReference type="SUPFAM" id="SSF140869">
    <property type="entry name" value="GUN4-like"/>
    <property type="match status" value="1"/>
</dbReference>
<evidence type="ECO:0000259" key="1">
    <source>
        <dbReference type="Pfam" id="PF05419"/>
    </source>
</evidence>
<dbReference type="GO" id="GO:0046906">
    <property type="term" value="F:tetrapyrrole binding"/>
    <property type="evidence" value="ECO:0007669"/>
    <property type="project" value="TreeGrafter"/>
</dbReference>
<dbReference type="Gene3D" id="1.25.40.620">
    <property type="match status" value="1"/>
</dbReference>
<dbReference type="EMBL" id="QXHD01000001">
    <property type="protein sequence ID" value="NEZ54157.1"/>
    <property type="molecule type" value="Genomic_DNA"/>
</dbReference>
<reference evidence="3 4" key="1">
    <citation type="journal article" date="2020" name="Microb. Ecol.">
        <title>Ecogenomics of the Marine Benthic Filamentous Cyanobacterium Adonisia.</title>
        <authorList>
            <person name="Walter J.M."/>
            <person name="Coutinho F.H."/>
            <person name="Leomil L."/>
            <person name="Hargreaves P.I."/>
            <person name="Campeao M.E."/>
            <person name="Vieira V.V."/>
            <person name="Silva B.S."/>
            <person name="Fistarol G.O."/>
            <person name="Salomon P.S."/>
            <person name="Sawabe T."/>
            <person name="Mino S."/>
            <person name="Hosokawa M."/>
            <person name="Miyashita H."/>
            <person name="Maruyama F."/>
            <person name="van Verk M.C."/>
            <person name="Dutilh B.E."/>
            <person name="Thompson C.C."/>
            <person name="Thompson F.L."/>
        </authorList>
    </citation>
    <scope>NUCLEOTIDE SEQUENCE [LARGE SCALE GENOMIC DNA]</scope>
    <source>
        <strain evidence="3 4">CCMR0081</strain>
    </source>
</reference>
<evidence type="ECO:0000313" key="4">
    <source>
        <dbReference type="Proteomes" id="UP000481033"/>
    </source>
</evidence>
<dbReference type="PANTHER" id="PTHR34800:SF1">
    <property type="entry name" value="TETRAPYRROLE-BINDING PROTEIN, CHLOROPLASTIC"/>
    <property type="match status" value="1"/>
</dbReference>
<evidence type="ECO:0000313" key="3">
    <source>
        <dbReference type="EMBL" id="NEZ54157.1"/>
    </source>
</evidence>
<feature type="domain" description="CHAT" evidence="2">
    <location>
        <begin position="10"/>
        <end position="173"/>
    </location>
</feature>
<sequence>MEPQSTTVLFLSANPKDTRLLRLNEERREIEAGLIERSRFREQFRLFSKVAVRPRDVQRAMLDYTPHVVHFSGHGSGQRGLVVEDEMGRSKLLDASALSALFELYADRLKCVLLNACYSTVQAEAISQHIPYVIGMSDQIGDRAAIEFAVAFYDALGAGRDVEFAYRNACVAIKMAGIPQADIPVLHQSSQLLPNSLFKSVPKATVRTSETYEKTETLVSLPRNNQIKFQKLSDFLKNGNWKEADQETEKIIGNERLLRIEDIEIISCEDWLLMDELWSAFSDNHFGFSVQNRIWIESGEKSELFNEIVGWKKDGIWMNYNKLTFDRLAPKGHLPTLWTSTKALGGFRNYLFARFRRCSDNL</sequence>
<feature type="domain" description="GUN4-like" evidence="1">
    <location>
        <begin position="224"/>
        <end position="336"/>
    </location>
</feature>
<dbReference type="InterPro" id="IPR024983">
    <property type="entry name" value="CHAT_dom"/>
</dbReference>
<accession>A0A6M0RCY1</accession>
<gene>
    <name evidence="3" type="ORF">DXZ20_00230</name>
</gene>
<dbReference type="Proteomes" id="UP000481033">
    <property type="component" value="Unassembled WGS sequence"/>
</dbReference>
<dbReference type="AlphaFoldDB" id="A0A6M0RCY1"/>
<dbReference type="Pfam" id="PF12770">
    <property type="entry name" value="CHAT"/>
    <property type="match status" value="1"/>
</dbReference>
<dbReference type="Pfam" id="PF05419">
    <property type="entry name" value="GUN4"/>
    <property type="match status" value="1"/>
</dbReference>
<dbReference type="InterPro" id="IPR037215">
    <property type="entry name" value="GUN4-like_sf"/>
</dbReference>
<dbReference type="InterPro" id="IPR008629">
    <property type="entry name" value="GUN4-like"/>
</dbReference>
<comment type="caution">
    <text evidence="3">The sequence shown here is derived from an EMBL/GenBank/DDBJ whole genome shotgun (WGS) entry which is preliminary data.</text>
</comment>
<protein>
    <submittedName>
        <fullName evidence="3">CHAT domain-containing protein</fullName>
    </submittedName>
</protein>